<reference evidence="1 2" key="1">
    <citation type="submission" date="2022-11" db="EMBL/GenBank/DDBJ databases">
        <title>Deinococcus ZS9-10, Low Temperature and Draught-tolerating, UV-resistant Bacteria from Continental Antarctica.</title>
        <authorList>
            <person name="Cheng L."/>
        </authorList>
    </citation>
    <scope>NUCLEOTIDE SEQUENCE [LARGE SCALE GENOMIC DNA]</scope>
    <source>
        <strain evidence="1 2">ZS9-10</strain>
    </source>
</reference>
<sequence length="53" mass="6023">MNTLRGRVGLDRMPGRMVEATPMITREEWDKASFNALLWATPMLFGDQLTLPS</sequence>
<dbReference type="EMBL" id="JAPMIV010000068">
    <property type="protein sequence ID" value="MDV6376523.1"/>
    <property type="molecule type" value="Genomic_DNA"/>
</dbReference>
<keyword evidence="2" id="KW-1185">Reference proteome</keyword>
<accession>A0ABU4DVQ0</accession>
<comment type="caution">
    <text evidence="1">The sequence shown here is derived from an EMBL/GenBank/DDBJ whole genome shotgun (WGS) entry which is preliminary data.</text>
</comment>
<gene>
    <name evidence="1" type="ORF">ORD21_18175</name>
</gene>
<proteinExistence type="predicted"/>
<organism evidence="1 2">
    <name type="scientific">Deinococcus arenicola</name>
    <dbReference type="NCBI Taxonomy" id="2994950"/>
    <lineage>
        <taxon>Bacteria</taxon>
        <taxon>Thermotogati</taxon>
        <taxon>Deinococcota</taxon>
        <taxon>Deinococci</taxon>
        <taxon>Deinococcales</taxon>
        <taxon>Deinococcaceae</taxon>
        <taxon>Deinococcus</taxon>
    </lineage>
</organism>
<dbReference type="RefSeq" id="WP_317641878.1">
    <property type="nucleotide sequence ID" value="NZ_JAPMIV010000068.1"/>
</dbReference>
<evidence type="ECO:0000313" key="2">
    <source>
        <dbReference type="Proteomes" id="UP001276150"/>
    </source>
</evidence>
<protein>
    <submittedName>
        <fullName evidence="1">Uncharacterized protein</fullName>
    </submittedName>
</protein>
<dbReference type="Proteomes" id="UP001276150">
    <property type="component" value="Unassembled WGS sequence"/>
</dbReference>
<name>A0ABU4DVQ0_9DEIO</name>
<evidence type="ECO:0000313" key="1">
    <source>
        <dbReference type="EMBL" id="MDV6376523.1"/>
    </source>
</evidence>